<dbReference type="AlphaFoldDB" id="A0A9D2C0K2"/>
<evidence type="ECO:0000313" key="2">
    <source>
        <dbReference type="EMBL" id="HIY26111.1"/>
    </source>
</evidence>
<dbReference type="EMBL" id="DXDU01000049">
    <property type="protein sequence ID" value="HIY26111.1"/>
    <property type="molecule type" value="Genomic_DNA"/>
</dbReference>
<dbReference type="Pfam" id="PF19700">
    <property type="entry name" value="DUF6198"/>
    <property type="match status" value="1"/>
</dbReference>
<evidence type="ECO:0000256" key="1">
    <source>
        <dbReference type="SAM" id="Phobius"/>
    </source>
</evidence>
<name>A0A9D2C0K2_9FIRM</name>
<feature type="transmembrane region" description="Helical" evidence="1">
    <location>
        <begin position="116"/>
        <end position="134"/>
    </location>
</feature>
<evidence type="ECO:0008006" key="4">
    <source>
        <dbReference type="Google" id="ProtNLM"/>
    </source>
</evidence>
<gene>
    <name evidence="2" type="ORF">H9838_02950</name>
</gene>
<sequence length="214" mass="22918">MKLIKKDRYPRRLAVMLLGILIMGVGVGLFKVSLMGNDPSTALAIAVGGQVGIDFSICVIILNCLYFVVELLFARDMVGVGTVVNWFFVGPIASFFEKLFVGAFGEPQNFPQQLALLGVGVLILSFSCALYQTADVGIAPYDALSLLLARKLPVPYFWCRIFTDGVCVGVAFLLGGLIGLGTLVCALALGPFVAFFTRYAAQAMVFGRGASRKA</sequence>
<comment type="caution">
    <text evidence="2">The sequence shown here is derived from an EMBL/GenBank/DDBJ whole genome shotgun (WGS) entry which is preliminary data.</text>
</comment>
<organism evidence="2 3">
    <name type="scientific">Candidatus Acutalibacter pullistercoris</name>
    <dbReference type="NCBI Taxonomy" id="2838418"/>
    <lineage>
        <taxon>Bacteria</taxon>
        <taxon>Bacillati</taxon>
        <taxon>Bacillota</taxon>
        <taxon>Clostridia</taxon>
        <taxon>Eubacteriales</taxon>
        <taxon>Acutalibacteraceae</taxon>
        <taxon>Acutalibacter</taxon>
    </lineage>
</organism>
<accession>A0A9D2C0K2</accession>
<keyword evidence="1" id="KW-0812">Transmembrane</keyword>
<dbReference type="PANTHER" id="PTHR40078">
    <property type="entry name" value="INTEGRAL MEMBRANE PROTEIN-RELATED"/>
    <property type="match status" value="1"/>
</dbReference>
<keyword evidence="1" id="KW-1133">Transmembrane helix</keyword>
<feature type="transmembrane region" description="Helical" evidence="1">
    <location>
        <begin position="42"/>
        <end position="66"/>
    </location>
</feature>
<protein>
    <recommendedName>
        <fullName evidence="4">BCR, YitT family</fullName>
    </recommendedName>
</protein>
<reference evidence="2" key="1">
    <citation type="journal article" date="2021" name="PeerJ">
        <title>Extensive microbial diversity within the chicken gut microbiome revealed by metagenomics and culture.</title>
        <authorList>
            <person name="Gilroy R."/>
            <person name="Ravi A."/>
            <person name="Getino M."/>
            <person name="Pursley I."/>
            <person name="Horton D.L."/>
            <person name="Alikhan N.F."/>
            <person name="Baker D."/>
            <person name="Gharbi K."/>
            <person name="Hall N."/>
            <person name="Watson M."/>
            <person name="Adriaenssens E.M."/>
            <person name="Foster-Nyarko E."/>
            <person name="Jarju S."/>
            <person name="Secka A."/>
            <person name="Antonio M."/>
            <person name="Oren A."/>
            <person name="Chaudhuri R.R."/>
            <person name="La Ragione R."/>
            <person name="Hildebrand F."/>
            <person name="Pallen M.J."/>
        </authorList>
    </citation>
    <scope>NUCLEOTIDE SEQUENCE</scope>
    <source>
        <strain evidence="2">1282</strain>
    </source>
</reference>
<dbReference type="PANTHER" id="PTHR40078:SF1">
    <property type="entry name" value="INTEGRAL MEMBRANE PROTEIN"/>
    <property type="match status" value="1"/>
</dbReference>
<proteinExistence type="predicted"/>
<reference evidence="2" key="2">
    <citation type="submission" date="2021-04" db="EMBL/GenBank/DDBJ databases">
        <authorList>
            <person name="Gilroy R."/>
        </authorList>
    </citation>
    <scope>NUCLEOTIDE SEQUENCE</scope>
    <source>
        <strain evidence="2">1282</strain>
    </source>
</reference>
<evidence type="ECO:0000313" key="3">
    <source>
        <dbReference type="Proteomes" id="UP000823915"/>
    </source>
</evidence>
<dbReference type="Proteomes" id="UP000823915">
    <property type="component" value="Unassembled WGS sequence"/>
</dbReference>
<keyword evidence="1" id="KW-0472">Membrane</keyword>
<feature type="transmembrane region" description="Helical" evidence="1">
    <location>
        <begin position="78"/>
        <end position="96"/>
    </location>
</feature>
<feature type="transmembrane region" description="Helical" evidence="1">
    <location>
        <begin position="12"/>
        <end position="30"/>
    </location>
</feature>
<dbReference type="InterPro" id="IPR038750">
    <property type="entry name" value="YczE/YyaS-like"/>
</dbReference>